<organism evidence="2">
    <name type="scientific">Fervidicoccus fontis</name>
    <dbReference type="NCBI Taxonomy" id="683846"/>
    <lineage>
        <taxon>Archaea</taxon>
        <taxon>Thermoproteota</taxon>
        <taxon>Thermoprotei</taxon>
        <taxon>Fervidicoccales</taxon>
        <taxon>Fervidicoccaceae</taxon>
        <taxon>Fervidicoccus</taxon>
    </lineage>
</organism>
<accession>A0A7C1E1T0</accession>
<dbReference type="NCBIfam" id="TIGR00149">
    <property type="entry name" value="TIGR00149_YjbQ"/>
    <property type="match status" value="1"/>
</dbReference>
<dbReference type="SUPFAM" id="SSF111038">
    <property type="entry name" value="YjbQ-like"/>
    <property type="match status" value="1"/>
</dbReference>
<protein>
    <submittedName>
        <fullName evidence="2">YjbQ family protein</fullName>
    </submittedName>
</protein>
<sequence length="135" mass="15089">MAFYAKTIKLRTTSRLEVINITDNVEKAVEESGVKNGLCLVHVPHATAALVLNEDEPSLKQDLLRLVDELTRNSWMHNRIDNNAEAHLASILLGSTRILPVINGKLVRGTWQEIMLVELDGPRSERRVVISVIGE</sequence>
<evidence type="ECO:0000313" key="2">
    <source>
        <dbReference type="EMBL" id="HDS10022.1"/>
    </source>
</evidence>
<gene>
    <name evidence="2" type="ORF">ENO04_00130</name>
</gene>
<dbReference type="PANTHER" id="PTHR30615:SF8">
    <property type="entry name" value="UPF0047 PROTEIN C4A8.02C"/>
    <property type="match status" value="1"/>
</dbReference>
<proteinExistence type="inferred from homology"/>
<dbReference type="AlphaFoldDB" id="A0A7C1E1T0"/>
<dbReference type="InterPro" id="IPR001602">
    <property type="entry name" value="UPF0047_YjbQ-like"/>
</dbReference>
<dbReference type="PANTHER" id="PTHR30615">
    <property type="entry name" value="UNCHARACTERIZED PROTEIN YJBQ-RELATED"/>
    <property type="match status" value="1"/>
</dbReference>
<evidence type="ECO:0000256" key="1">
    <source>
        <dbReference type="ARBA" id="ARBA00005534"/>
    </source>
</evidence>
<dbReference type="Gene3D" id="2.60.120.460">
    <property type="entry name" value="YjbQ-like"/>
    <property type="match status" value="1"/>
</dbReference>
<reference evidence="2" key="1">
    <citation type="journal article" date="2020" name="mSystems">
        <title>Genome- and Community-Level Interaction Insights into Carbon Utilization and Element Cycling Functions of Hydrothermarchaeota in Hydrothermal Sediment.</title>
        <authorList>
            <person name="Zhou Z."/>
            <person name="Liu Y."/>
            <person name="Xu W."/>
            <person name="Pan J."/>
            <person name="Luo Z.H."/>
            <person name="Li M."/>
        </authorList>
    </citation>
    <scope>NUCLEOTIDE SEQUENCE [LARGE SCALE GENOMIC DNA]</scope>
    <source>
        <strain evidence="2">SpSt-123</strain>
    </source>
</reference>
<dbReference type="PIRSF" id="PIRSF004681">
    <property type="entry name" value="UCP004681"/>
    <property type="match status" value="1"/>
</dbReference>
<dbReference type="EMBL" id="DSDY01000006">
    <property type="protein sequence ID" value="HDS10022.1"/>
    <property type="molecule type" value="Genomic_DNA"/>
</dbReference>
<comment type="similarity">
    <text evidence="1">Belongs to the UPF0047 family.</text>
</comment>
<dbReference type="InterPro" id="IPR035917">
    <property type="entry name" value="YjbQ-like_sf"/>
</dbReference>
<comment type="caution">
    <text evidence="2">The sequence shown here is derived from an EMBL/GenBank/DDBJ whole genome shotgun (WGS) entry which is preliminary data.</text>
</comment>
<name>A0A7C1E1T0_9CREN</name>
<dbReference type="Pfam" id="PF01894">
    <property type="entry name" value="YjbQ"/>
    <property type="match status" value="1"/>
</dbReference>